<reference evidence="2" key="1">
    <citation type="journal article" date="2020" name="Stud. Mycol.">
        <title>101 Dothideomycetes genomes: a test case for predicting lifestyles and emergence of pathogens.</title>
        <authorList>
            <person name="Haridas S."/>
            <person name="Albert R."/>
            <person name="Binder M."/>
            <person name="Bloem J."/>
            <person name="Labutti K."/>
            <person name="Salamov A."/>
            <person name="Andreopoulos B."/>
            <person name="Baker S."/>
            <person name="Barry K."/>
            <person name="Bills G."/>
            <person name="Bluhm B."/>
            <person name="Cannon C."/>
            <person name="Castanera R."/>
            <person name="Culley D."/>
            <person name="Daum C."/>
            <person name="Ezra D."/>
            <person name="Gonzalez J."/>
            <person name="Henrissat B."/>
            <person name="Kuo A."/>
            <person name="Liang C."/>
            <person name="Lipzen A."/>
            <person name="Lutzoni F."/>
            <person name="Magnuson J."/>
            <person name="Mondo S."/>
            <person name="Nolan M."/>
            <person name="Ohm R."/>
            <person name="Pangilinan J."/>
            <person name="Park H.-J."/>
            <person name="Ramirez L."/>
            <person name="Alfaro M."/>
            <person name="Sun H."/>
            <person name="Tritt A."/>
            <person name="Yoshinaga Y."/>
            <person name="Zwiers L.-H."/>
            <person name="Turgeon B."/>
            <person name="Goodwin S."/>
            <person name="Spatafora J."/>
            <person name="Crous P."/>
            <person name="Grigoriev I."/>
        </authorList>
    </citation>
    <scope>NUCLEOTIDE SEQUENCE</scope>
    <source>
        <strain evidence="2">CBS 110217</strain>
    </source>
</reference>
<dbReference type="Proteomes" id="UP000799777">
    <property type="component" value="Unassembled WGS sequence"/>
</dbReference>
<proteinExistence type="predicted"/>
<organism evidence="2 3">
    <name type="scientific">Setomelanomma holmii</name>
    <dbReference type="NCBI Taxonomy" id="210430"/>
    <lineage>
        <taxon>Eukaryota</taxon>
        <taxon>Fungi</taxon>
        <taxon>Dikarya</taxon>
        <taxon>Ascomycota</taxon>
        <taxon>Pezizomycotina</taxon>
        <taxon>Dothideomycetes</taxon>
        <taxon>Pleosporomycetidae</taxon>
        <taxon>Pleosporales</taxon>
        <taxon>Pleosporineae</taxon>
        <taxon>Phaeosphaeriaceae</taxon>
        <taxon>Setomelanomma</taxon>
    </lineage>
</organism>
<evidence type="ECO:0000313" key="3">
    <source>
        <dbReference type="Proteomes" id="UP000799777"/>
    </source>
</evidence>
<protein>
    <submittedName>
        <fullName evidence="2">Uncharacterized protein</fullName>
    </submittedName>
</protein>
<dbReference type="EMBL" id="ML978233">
    <property type="protein sequence ID" value="KAF2027034.1"/>
    <property type="molecule type" value="Genomic_DNA"/>
</dbReference>
<gene>
    <name evidence="2" type="ORF">EK21DRAFT_115276</name>
</gene>
<evidence type="ECO:0000313" key="2">
    <source>
        <dbReference type="EMBL" id="KAF2027034.1"/>
    </source>
</evidence>
<comment type="caution">
    <text evidence="2">The sequence shown here is derived from an EMBL/GenBank/DDBJ whole genome shotgun (WGS) entry which is preliminary data.</text>
</comment>
<evidence type="ECO:0000256" key="1">
    <source>
        <dbReference type="SAM" id="Phobius"/>
    </source>
</evidence>
<keyword evidence="1" id="KW-0472">Membrane</keyword>
<dbReference type="AlphaFoldDB" id="A0A9P4H3Z9"/>
<keyword evidence="3" id="KW-1185">Reference proteome</keyword>
<keyword evidence="1" id="KW-1133">Transmembrane helix</keyword>
<feature type="transmembrane region" description="Helical" evidence="1">
    <location>
        <begin position="192"/>
        <end position="216"/>
    </location>
</feature>
<sequence length="222" mass="24630">MKALEPLKKLPPVAVVPDYTRATVGLFTAVTHIILENAPEVTILSIKELTQSIRTAGLPSWVPYFCARGDLSFNLTCSRVNSSARCSDPRRRPHHIAFIDQPTPTLVLRGYRIDEVDTPQTAYEVRLGSALSGACTFIPDLKRAYADVLGWHKLLKRVTYYGPQFKWLALYYTIAGGQEEVPFLPLHMMAKLISFLSTIGVLAKGSPSIVLALIFVPFSNIL</sequence>
<accession>A0A9P4H3Z9</accession>
<name>A0A9P4H3Z9_9PLEO</name>
<keyword evidence="1" id="KW-0812">Transmembrane</keyword>